<organism evidence="1 2">
    <name type="scientific">Vigna angularis var. angularis</name>
    <dbReference type="NCBI Taxonomy" id="157739"/>
    <lineage>
        <taxon>Eukaryota</taxon>
        <taxon>Viridiplantae</taxon>
        <taxon>Streptophyta</taxon>
        <taxon>Embryophyta</taxon>
        <taxon>Tracheophyta</taxon>
        <taxon>Spermatophyta</taxon>
        <taxon>Magnoliopsida</taxon>
        <taxon>eudicotyledons</taxon>
        <taxon>Gunneridae</taxon>
        <taxon>Pentapetalae</taxon>
        <taxon>rosids</taxon>
        <taxon>fabids</taxon>
        <taxon>Fabales</taxon>
        <taxon>Fabaceae</taxon>
        <taxon>Papilionoideae</taxon>
        <taxon>50 kb inversion clade</taxon>
        <taxon>NPAAA clade</taxon>
        <taxon>indigoferoid/millettioid clade</taxon>
        <taxon>Phaseoleae</taxon>
        <taxon>Vigna</taxon>
    </lineage>
</organism>
<proteinExistence type="predicted"/>
<name>A0A0S3RZG5_PHAAN</name>
<dbReference type="Proteomes" id="UP000291084">
    <property type="component" value="Chromosome 4"/>
</dbReference>
<sequence>MLSLWISPSLASVTTPQTQSHNSFMSLIALIVSRFLNLYSFSERSHRIRPLRVRSLSEARHIIRLKVKKLQPKLAFIDEVHTGRPFCSFCVKINNHWMFLSFTFEYRAVWN</sequence>
<dbReference type="OrthoDB" id="10573243at2759"/>
<gene>
    <name evidence="1" type="primary">Vigan.04G357600</name>
    <name evidence="1" type="ORF">VIGAN_04357600</name>
</gene>
<reference evidence="1 2" key="1">
    <citation type="journal article" date="2015" name="Sci. Rep.">
        <title>The power of single molecule real-time sequencing technology in the de novo assembly of a eukaryotic genome.</title>
        <authorList>
            <person name="Sakai H."/>
            <person name="Naito K."/>
            <person name="Ogiso-Tanaka E."/>
            <person name="Takahashi Y."/>
            <person name="Iseki K."/>
            <person name="Muto C."/>
            <person name="Satou K."/>
            <person name="Teruya K."/>
            <person name="Shiroma A."/>
            <person name="Shimoji M."/>
            <person name="Hirano T."/>
            <person name="Itoh T."/>
            <person name="Kaga A."/>
            <person name="Tomooka N."/>
        </authorList>
    </citation>
    <scope>NUCLEOTIDE SEQUENCE [LARGE SCALE GENOMIC DNA]</scope>
    <source>
        <strain evidence="2">cv. Shumari</strain>
    </source>
</reference>
<accession>A0A0S3RZG5</accession>
<protein>
    <submittedName>
        <fullName evidence="1">Uncharacterized protein</fullName>
    </submittedName>
</protein>
<evidence type="ECO:0000313" key="2">
    <source>
        <dbReference type="Proteomes" id="UP000291084"/>
    </source>
</evidence>
<keyword evidence="2" id="KW-1185">Reference proteome</keyword>
<dbReference type="AlphaFoldDB" id="A0A0S3RZG5"/>
<dbReference type="EMBL" id="AP015037">
    <property type="protein sequence ID" value="BAT85970.1"/>
    <property type="molecule type" value="Genomic_DNA"/>
</dbReference>
<evidence type="ECO:0000313" key="1">
    <source>
        <dbReference type="EMBL" id="BAT85970.1"/>
    </source>
</evidence>